<evidence type="ECO:0000313" key="2">
    <source>
        <dbReference type="EMBL" id="KAK3003786.1"/>
    </source>
</evidence>
<sequence>MGFERLARDGEGMVGAIVSPETFCRSMSLKVHDVEFILEEKAHKKIRTKPLLPQDEFAILIMSVVYIVYLGLNHFHDPLLTSKHHLQLLANVFESNEAAKQAMLYSYKHSFSGFSAKLDPAQAATLARTFLTSYKHFHLNDEITNMGETIAEMKEVISVFESKTMQLHTTRSWDFMGLTLDFSSEVTPLQLAYGDDIVVGIFDTGLDTFFFYL</sequence>
<protein>
    <recommendedName>
        <fullName evidence="1">Inhibitor I9 domain-containing protein</fullName>
    </recommendedName>
</protein>
<dbReference type="Pfam" id="PF05922">
    <property type="entry name" value="Inhibitor_I9"/>
    <property type="match status" value="1"/>
</dbReference>
<name>A0AA88V897_9ASTE</name>
<feature type="domain" description="Inhibitor I9" evidence="1">
    <location>
        <begin position="65"/>
        <end position="128"/>
    </location>
</feature>
<gene>
    <name evidence="2" type="ORF">RJ639_019711</name>
</gene>
<dbReference type="PANTHER" id="PTHR48222">
    <property type="entry name" value="PROTEINASE INHIBITOR, PROPEPTIDE"/>
    <property type="match status" value="1"/>
</dbReference>
<keyword evidence="3" id="KW-1185">Reference proteome</keyword>
<accession>A0AA88V897</accession>
<dbReference type="InterPro" id="IPR037045">
    <property type="entry name" value="S8pro/Inhibitor_I9_sf"/>
</dbReference>
<dbReference type="EMBL" id="JAVXUP010002362">
    <property type="protein sequence ID" value="KAK3003786.1"/>
    <property type="molecule type" value="Genomic_DNA"/>
</dbReference>
<comment type="caution">
    <text evidence="2">The sequence shown here is derived from an EMBL/GenBank/DDBJ whole genome shotgun (WGS) entry which is preliminary data.</text>
</comment>
<dbReference type="PANTHER" id="PTHR48222:SF4">
    <property type="entry name" value="PROTEINASE INHIBITOR, PROPEPTIDE"/>
    <property type="match status" value="1"/>
</dbReference>
<proteinExistence type="predicted"/>
<evidence type="ECO:0000259" key="1">
    <source>
        <dbReference type="Pfam" id="PF05922"/>
    </source>
</evidence>
<dbReference type="Gene3D" id="3.30.70.80">
    <property type="entry name" value="Peptidase S8 propeptide/proteinase inhibitor I9"/>
    <property type="match status" value="1"/>
</dbReference>
<dbReference type="AlphaFoldDB" id="A0AA88V897"/>
<dbReference type="Proteomes" id="UP001188597">
    <property type="component" value="Unassembled WGS sequence"/>
</dbReference>
<organism evidence="2 3">
    <name type="scientific">Escallonia herrerae</name>
    <dbReference type="NCBI Taxonomy" id="1293975"/>
    <lineage>
        <taxon>Eukaryota</taxon>
        <taxon>Viridiplantae</taxon>
        <taxon>Streptophyta</taxon>
        <taxon>Embryophyta</taxon>
        <taxon>Tracheophyta</taxon>
        <taxon>Spermatophyta</taxon>
        <taxon>Magnoliopsida</taxon>
        <taxon>eudicotyledons</taxon>
        <taxon>Gunneridae</taxon>
        <taxon>Pentapetalae</taxon>
        <taxon>asterids</taxon>
        <taxon>campanulids</taxon>
        <taxon>Escalloniales</taxon>
        <taxon>Escalloniaceae</taxon>
        <taxon>Escallonia</taxon>
    </lineage>
</organism>
<evidence type="ECO:0000313" key="3">
    <source>
        <dbReference type="Proteomes" id="UP001188597"/>
    </source>
</evidence>
<dbReference type="InterPro" id="IPR010259">
    <property type="entry name" value="S8pro/Inhibitor_I9"/>
</dbReference>
<reference evidence="2" key="1">
    <citation type="submission" date="2022-12" db="EMBL/GenBank/DDBJ databases">
        <title>Draft genome assemblies for two species of Escallonia (Escalloniales).</title>
        <authorList>
            <person name="Chanderbali A."/>
            <person name="Dervinis C."/>
            <person name="Anghel I."/>
            <person name="Soltis D."/>
            <person name="Soltis P."/>
            <person name="Zapata F."/>
        </authorList>
    </citation>
    <scope>NUCLEOTIDE SEQUENCE</scope>
    <source>
        <strain evidence="2">UCBG64.0493</strain>
        <tissue evidence="2">Leaf</tissue>
    </source>
</reference>